<evidence type="ECO:0000256" key="4">
    <source>
        <dbReference type="ARBA" id="ARBA00022692"/>
    </source>
</evidence>
<feature type="transmembrane region" description="Helical" evidence="11">
    <location>
        <begin position="260"/>
        <end position="284"/>
    </location>
</feature>
<proteinExistence type="inferred from homology"/>
<evidence type="ECO:0000256" key="5">
    <source>
        <dbReference type="ARBA" id="ARBA00022970"/>
    </source>
</evidence>
<feature type="transmembrane region" description="Helical" evidence="11">
    <location>
        <begin position="409"/>
        <end position="429"/>
    </location>
</feature>
<feature type="transmembrane region" description="Helical" evidence="11">
    <location>
        <begin position="379"/>
        <end position="397"/>
    </location>
</feature>
<evidence type="ECO:0000313" key="14">
    <source>
        <dbReference type="Proteomes" id="UP000502823"/>
    </source>
</evidence>
<feature type="transmembrane region" description="Helical" evidence="11">
    <location>
        <begin position="188"/>
        <end position="209"/>
    </location>
</feature>
<dbReference type="InterPro" id="IPR013057">
    <property type="entry name" value="AA_transpt_TM"/>
</dbReference>
<dbReference type="GO" id="GO:0015179">
    <property type="term" value="F:L-amino acid transmembrane transporter activity"/>
    <property type="evidence" value="ECO:0007669"/>
    <property type="project" value="TreeGrafter"/>
</dbReference>
<comment type="function">
    <text evidence="8">Putative sodium-dependent amino acid/proton antiporter.</text>
</comment>
<dbReference type="PANTHER" id="PTHR22950">
    <property type="entry name" value="AMINO ACID TRANSPORTER"/>
    <property type="match status" value="1"/>
</dbReference>
<evidence type="ECO:0000256" key="8">
    <source>
        <dbReference type="ARBA" id="ARBA00037101"/>
    </source>
</evidence>
<dbReference type="EMBL" id="BLKM01000728">
    <property type="protein sequence ID" value="GFG37859.1"/>
    <property type="molecule type" value="Genomic_DNA"/>
</dbReference>
<comment type="caution">
    <text evidence="13">The sequence shown here is derived from an EMBL/GenBank/DDBJ whole genome shotgun (WGS) entry which is preliminary data.</text>
</comment>
<evidence type="ECO:0000256" key="3">
    <source>
        <dbReference type="ARBA" id="ARBA00022448"/>
    </source>
</evidence>
<comment type="subcellular location">
    <subcellularLocation>
        <location evidence="1">Membrane</location>
        <topology evidence="1">Multi-pass membrane protein</topology>
    </subcellularLocation>
</comment>
<name>A0A6L2PZE1_COPFO</name>
<protein>
    <recommendedName>
        <fullName evidence="9">Putative sodium-coupled neutral amino acid transporter 11</fullName>
    </recommendedName>
    <alternativeName>
        <fullName evidence="10">Solute carrier family 38 member 11</fullName>
    </alternativeName>
</protein>
<feature type="transmembrane region" description="Helical" evidence="11">
    <location>
        <begin position="350"/>
        <end position="373"/>
    </location>
</feature>
<reference evidence="14" key="1">
    <citation type="submission" date="2020-01" db="EMBL/GenBank/DDBJ databases">
        <title>Draft genome sequence of the Termite Coptotermes fromosanus.</title>
        <authorList>
            <person name="Itakura S."/>
            <person name="Yosikawa Y."/>
            <person name="Umezawa K."/>
        </authorList>
    </citation>
    <scope>NUCLEOTIDE SEQUENCE [LARGE SCALE GENOMIC DNA]</scope>
</reference>
<evidence type="ECO:0000256" key="2">
    <source>
        <dbReference type="ARBA" id="ARBA00008066"/>
    </source>
</evidence>
<feature type="transmembrane region" description="Helical" evidence="11">
    <location>
        <begin position="221"/>
        <end position="239"/>
    </location>
</feature>
<feature type="transmembrane region" description="Helical" evidence="11">
    <location>
        <begin position="113"/>
        <end position="135"/>
    </location>
</feature>
<evidence type="ECO:0000256" key="1">
    <source>
        <dbReference type="ARBA" id="ARBA00004141"/>
    </source>
</evidence>
<keyword evidence="5" id="KW-0029">Amino-acid transport</keyword>
<keyword evidence="7 11" id="KW-0472">Membrane</keyword>
<organism evidence="13 14">
    <name type="scientific">Coptotermes formosanus</name>
    <name type="common">Formosan subterranean termite</name>
    <dbReference type="NCBI Taxonomy" id="36987"/>
    <lineage>
        <taxon>Eukaryota</taxon>
        <taxon>Metazoa</taxon>
        <taxon>Ecdysozoa</taxon>
        <taxon>Arthropoda</taxon>
        <taxon>Hexapoda</taxon>
        <taxon>Insecta</taxon>
        <taxon>Pterygota</taxon>
        <taxon>Neoptera</taxon>
        <taxon>Polyneoptera</taxon>
        <taxon>Dictyoptera</taxon>
        <taxon>Blattodea</taxon>
        <taxon>Blattoidea</taxon>
        <taxon>Termitoidae</taxon>
        <taxon>Rhinotermitidae</taxon>
        <taxon>Coptotermes</taxon>
    </lineage>
</organism>
<comment type="similarity">
    <text evidence="2">Belongs to the amino acid/polyamine transporter 2 family.</text>
</comment>
<evidence type="ECO:0000256" key="7">
    <source>
        <dbReference type="ARBA" id="ARBA00023136"/>
    </source>
</evidence>
<dbReference type="PANTHER" id="PTHR22950:SF458">
    <property type="entry name" value="SODIUM-COUPLED NEUTRAL AMINO ACID TRANSPORTER 11-RELATED"/>
    <property type="match status" value="1"/>
</dbReference>
<accession>A0A6L2PZE1</accession>
<evidence type="ECO:0000256" key="11">
    <source>
        <dbReference type="SAM" id="Phobius"/>
    </source>
</evidence>
<feature type="domain" description="Amino acid transporter transmembrane" evidence="12">
    <location>
        <begin position="38"/>
        <end position="429"/>
    </location>
</feature>
<dbReference type="FunCoup" id="A0A6L2PZE1">
    <property type="interactions" value="8"/>
</dbReference>
<evidence type="ECO:0000256" key="6">
    <source>
        <dbReference type="ARBA" id="ARBA00022989"/>
    </source>
</evidence>
<keyword evidence="6 11" id="KW-1133">Transmembrane helix</keyword>
<dbReference type="OrthoDB" id="28208at2759"/>
<evidence type="ECO:0000256" key="10">
    <source>
        <dbReference type="ARBA" id="ARBA00041723"/>
    </source>
</evidence>
<evidence type="ECO:0000259" key="12">
    <source>
        <dbReference type="Pfam" id="PF01490"/>
    </source>
</evidence>
<evidence type="ECO:0000256" key="9">
    <source>
        <dbReference type="ARBA" id="ARBA00040814"/>
    </source>
</evidence>
<keyword evidence="4 11" id="KW-0812">Transmembrane</keyword>
<dbReference type="AlphaFoldDB" id="A0A6L2PZE1"/>
<feature type="transmembrane region" description="Helical" evidence="11">
    <location>
        <begin position="308"/>
        <end position="329"/>
    </location>
</feature>
<keyword evidence="14" id="KW-1185">Reference proteome</keyword>
<gene>
    <name evidence="13" type="ORF">Cfor_08750</name>
</gene>
<evidence type="ECO:0000313" key="13">
    <source>
        <dbReference type="EMBL" id="GFG37859.1"/>
    </source>
</evidence>
<dbReference type="GO" id="GO:0016020">
    <property type="term" value="C:membrane"/>
    <property type="evidence" value="ECO:0007669"/>
    <property type="project" value="UniProtKB-SubCell"/>
</dbReference>
<dbReference type="Pfam" id="PF01490">
    <property type="entry name" value="Aa_trans"/>
    <property type="match status" value="1"/>
</dbReference>
<dbReference type="InParanoid" id="A0A6L2PZE1"/>
<keyword evidence="3" id="KW-0813">Transport</keyword>
<feature type="transmembrane region" description="Helical" evidence="11">
    <location>
        <begin position="69"/>
        <end position="92"/>
    </location>
</feature>
<sequence length="454" mass="49418">MNTECLFLCQQGGNVCSDNGQSTDDTKQLFAPEDQPQSSLPLASFNYINSIIGSGVIGIPYALHQAGFGIGLLLLILVALATDYSLVLLIRSGHLSGAFSYQGLMEAAFGKPGFILLSLLQFIYPFIAMVSYNVAVGDTLTKVLMRLAGVGAGSLLSHREAVVALATLLITAPLCLYRDIAKLAKVSFLSLVFVAFILIAIFIRLGTMHDTVPSTEDSWRFANWGIVPSIGIMAFAFMCHHNTFILYDSIQDADQHRWDTVTHASILTSLVVSALFGIAGYATFTGNAQGDLLENYCWNDDLMNVSRISFSITILLTFPIECFVSREVIENSFFSNQTPPEGNWRKVRHVGITIFIVLTTYLISMATDCLGVVLELNGVLAAVPLAYVLPAISYLKLEEGSLFSHKKFPALCLAIFGIIIAVLGIVLLITNSNEVDTCSHGNEPPYCFENVTVH</sequence>
<dbReference type="Proteomes" id="UP000502823">
    <property type="component" value="Unassembled WGS sequence"/>
</dbReference>
<feature type="transmembrane region" description="Helical" evidence="11">
    <location>
        <begin position="45"/>
        <end position="63"/>
    </location>
</feature>